<accession>A0ABS2NT33</accession>
<dbReference type="Proteomes" id="UP001314796">
    <property type="component" value="Unassembled WGS sequence"/>
</dbReference>
<name>A0ABS2NT33_9FIRM</name>
<dbReference type="RefSeq" id="WP_204404021.1">
    <property type="nucleotide sequence ID" value="NZ_JAFBEE010000024.1"/>
</dbReference>
<keyword evidence="4" id="KW-1185">Reference proteome</keyword>
<dbReference type="SUPFAM" id="SSF53335">
    <property type="entry name" value="S-adenosyl-L-methionine-dependent methyltransferases"/>
    <property type="match status" value="1"/>
</dbReference>
<gene>
    <name evidence="3" type="ORF">JOC73_002689</name>
</gene>
<keyword evidence="3" id="KW-0830">Ubiquinone</keyword>
<dbReference type="Gene3D" id="3.40.50.150">
    <property type="entry name" value="Vaccinia Virus protein VP39"/>
    <property type="match status" value="1"/>
</dbReference>
<dbReference type="InterPro" id="IPR025714">
    <property type="entry name" value="Methyltranfer_dom"/>
</dbReference>
<dbReference type="InterPro" id="IPR029063">
    <property type="entry name" value="SAM-dependent_MTases_sf"/>
</dbReference>
<comment type="caution">
    <text evidence="3">The sequence shown here is derived from an EMBL/GenBank/DDBJ whole genome shotgun (WGS) entry which is preliminary data.</text>
</comment>
<keyword evidence="1" id="KW-0808">Transferase</keyword>
<proteinExistence type="predicted"/>
<organism evidence="3 4">
    <name type="scientific">Alkaliphilus hydrothermalis</name>
    <dbReference type="NCBI Taxonomy" id="1482730"/>
    <lineage>
        <taxon>Bacteria</taxon>
        <taxon>Bacillati</taxon>
        <taxon>Bacillota</taxon>
        <taxon>Clostridia</taxon>
        <taxon>Peptostreptococcales</taxon>
        <taxon>Natronincolaceae</taxon>
        <taxon>Alkaliphilus</taxon>
    </lineage>
</organism>
<evidence type="ECO:0000313" key="3">
    <source>
        <dbReference type="EMBL" id="MBM7616113.1"/>
    </source>
</evidence>
<feature type="domain" description="Methyltransferase" evidence="2">
    <location>
        <begin position="40"/>
        <end position="147"/>
    </location>
</feature>
<protein>
    <submittedName>
        <fullName evidence="3">Ubiquinone/menaquinone biosynthesis C-methylase UbiE</fullName>
    </submittedName>
</protein>
<dbReference type="PANTHER" id="PTHR43861">
    <property type="entry name" value="TRANS-ACONITATE 2-METHYLTRANSFERASE-RELATED"/>
    <property type="match status" value="1"/>
</dbReference>
<dbReference type="PANTHER" id="PTHR43861:SF3">
    <property type="entry name" value="PUTATIVE (AFU_ORTHOLOGUE AFUA_2G14390)-RELATED"/>
    <property type="match status" value="1"/>
</dbReference>
<dbReference type="CDD" id="cd02440">
    <property type="entry name" value="AdoMet_MTases"/>
    <property type="match status" value="1"/>
</dbReference>
<sequence length="190" mass="21878">MAHKFNIANKERLDNEKRRAALPPYKVLENLGLQEGDICADIGCGIGYFTIPAGEIVGESGKVYGMDISLEMIEELEKKIEEQEILNIKTIITKENDMKVEDDFITYAFICTVLHEADEIQLFLKEVQRILKPKGKIVIVEWKKEEQDWGPPMEHRLQQEEIGQSLQEIGFKDVKYHEVGDYFYGVVAEK</sequence>
<evidence type="ECO:0000313" key="4">
    <source>
        <dbReference type="Proteomes" id="UP001314796"/>
    </source>
</evidence>
<evidence type="ECO:0000256" key="1">
    <source>
        <dbReference type="ARBA" id="ARBA00022679"/>
    </source>
</evidence>
<dbReference type="EMBL" id="JAFBEE010000024">
    <property type="protein sequence ID" value="MBM7616113.1"/>
    <property type="molecule type" value="Genomic_DNA"/>
</dbReference>
<evidence type="ECO:0000259" key="2">
    <source>
        <dbReference type="Pfam" id="PF13847"/>
    </source>
</evidence>
<reference evidence="3 4" key="1">
    <citation type="submission" date="2021-01" db="EMBL/GenBank/DDBJ databases">
        <title>Genomic Encyclopedia of Type Strains, Phase IV (KMG-IV): sequencing the most valuable type-strain genomes for metagenomic binning, comparative biology and taxonomic classification.</title>
        <authorList>
            <person name="Goeker M."/>
        </authorList>
    </citation>
    <scope>NUCLEOTIDE SEQUENCE [LARGE SCALE GENOMIC DNA]</scope>
    <source>
        <strain evidence="3 4">DSM 25890</strain>
    </source>
</reference>
<dbReference type="Pfam" id="PF13847">
    <property type="entry name" value="Methyltransf_31"/>
    <property type="match status" value="1"/>
</dbReference>